<dbReference type="InterPro" id="IPR015424">
    <property type="entry name" value="PyrdxlP-dep_Trfase"/>
</dbReference>
<evidence type="ECO:0000256" key="4">
    <source>
        <dbReference type="ARBA" id="ARBA00022679"/>
    </source>
</evidence>
<dbReference type="InterPro" id="IPR015422">
    <property type="entry name" value="PyrdxlP-dep_Trfase_small"/>
</dbReference>
<comment type="subunit">
    <text evidence="3 8">Homodimer.</text>
</comment>
<keyword evidence="4 8" id="KW-0808">Transferase</keyword>
<evidence type="ECO:0000313" key="12">
    <source>
        <dbReference type="Proteomes" id="UP000662914"/>
    </source>
</evidence>
<comment type="similarity">
    <text evidence="8">Belongs to the class-II pyridoxal-phosphate-dependent aminotransferase family. BioF subfamily.</text>
</comment>
<dbReference type="UniPathway" id="UPA00078"/>
<dbReference type="PANTHER" id="PTHR13693:SF100">
    <property type="entry name" value="8-AMINO-7-OXONONANOATE SYNTHASE"/>
    <property type="match status" value="1"/>
</dbReference>
<name>A0A809SAU3_9PROT</name>
<feature type="binding site" evidence="8">
    <location>
        <position position="236"/>
    </location>
    <ligand>
        <name>pyridoxal 5'-phosphate</name>
        <dbReference type="ChEBI" id="CHEBI:597326"/>
    </ligand>
</feature>
<keyword evidence="6 8" id="KW-0663">Pyridoxal phosphate</keyword>
<feature type="binding site" evidence="8">
    <location>
        <begin position="109"/>
        <end position="110"/>
    </location>
    <ligand>
        <name>pyridoxal 5'-phosphate</name>
        <dbReference type="ChEBI" id="CHEBI:597326"/>
    </ligand>
</feature>
<proteinExistence type="inferred from homology"/>
<keyword evidence="5 8" id="KW-0093">Biotin biosynthesis</keyword>
<feature type="domain" description="Aminotransferase class I/classII large" evidence="10">
    <location>
        <begin position="41"/>
        <end position="381"/>
    </location>
</feature>
<dbReference type="EC" id="2.3.1.47" evidence="8"/>
<comment type="pathway">
    <text evidence="2 8">Cofactor biosynthesis; biotin biosynthesis.</text>
</comment>
<dbReference type="EMBL" id="AP021857">
    <property type="protein sequence ID" value="BBO21134.1"/>
    <property type="molecule type" value="Genomic_DNA"/>
</dbReference>
<feature type="binding site" evidence="8">
    <location>
        <position position="134"/>
    </location>
    <ligand>
        <name>substrate</name>
    </ligand>
</feature>
<sequence>MTDFSAEFSNELAALDAQALRRRRRVVDSPCAPELIVDGRPMLAFCSNDYLGLANDPALAAAVQEGARLYGLGAGASPLVCGHQTPHAALEKRLAEFTGFARALLFSTGYLANLGAVPALAGRGDAIFSDRLNHASLIDAARLARAELNVYPHCDLSALAAALAASRAKRKLIVTDAVFSMDGDLAPLPEILELAERHQAWLLVDDAHGFGLLGPQGRGAAAHFGLKSPRLLVMGTLGKAAGGAGAFVAGGEEAVEWILQKARSYIFSTAEPALIAHAMLTALDLIERGDDRRSNLAARIAQLRASYAPKRWKLLPSQTAIQPLLIGGNAETMAVAVKLYERGLWVPGIRPPTVPAGTARLRITLSAAHSEAQLAQLVAALQQLESDSMEETA</sequence>
<evidence type="ECO:0000256" key="7">
    <source>
        <dbReference type="ARBA" id="ARBA00047715"/>
    </source>
</evidence>
<evidence type="ECO:0000256" key="2">
    <source>
        <dbReference type="ARBA" id="ARBA00004746"/>
    </source>
</evidence>
<dbReference type="InterPro" id="IPR022834">
    <property type="entry name" value="AONS_Proteobacteria"/>
</dbReference>
<evidence type="ECO:0000256" key="6">
    <source>
        <dbReference type="ARBA" id="ARBA00022898"/>
    </source>
</evidence>
<gene>
    <name evidence="8" type="primary">bioF</name>
    <name evidence="11" type="ORF">DSYM_18330</name>
</gene>
<dbReference type="KEGG" id="ddz:DSYM_18330"/>
<comment type="function">
    <text evidence="8">Catalyzes the decarboxylative condensation of pimeloyl-[acyl-carrier protein] and L-alanine to produce 8-amino-7-oxononanoate (AON), [acyl-carrier protein], and carbon dioxide.</text>
</comment>
<dbReference type="InterPro" id="IPR004723">
    <property type="entry name" value="AONS_Archaea/Proteobacteria"/>
</dbReference>
<comment type="catalytic activity">
    <reaction evidence="7 8">
        <text>6-carboxyhexanoyl-[ACP] + L-alanine + H(+) = (8S)-8-amino-7-oxononanoate + holo-[ACP] + CO2</text>
        <dbReference type="Rhea" id="RHEA:42288"/>
        <dbReference type="Rhea" id="RHEA-COMP:9685"/>
        <dbReference type="Rhea" id="RHEA-COMP:9955"/>
        <dbReference type="ChEBI" id="CHEBI:15378"/>
        <dbReference type="ChEBI" id="CHEBI:16526"/>
        <dbReference type="ChEBI" id="CHEBI:57972"/>
        <dbReference type="ChEBI" id="CHEBI:64479"/>
        <dbReference type="ChEBI" id="CHEBI:78846"/>
        <dbReference type="ChEBI" id="CHEBI:149468"/>
        <dbReference type="EC" id="2.3.1.47"/>
    </reaction>
</comment>
<feature type="binding site" evidence="8">
    <location>
        <position position="180"/>
    </location>
    <ligand>
        <name>pyridoxal 5'-phosphate</name>
        <dbReference type="ChEBI" id="CHEBI:597326"/>
    </ligand>
</feature>
<evidence type="ECO:0000256" key="3">
    <source>
        <dbReference type="ARBA" id="ARBA00011738"/>
    </source>
</evidence>
<dbReference type="GO" id="GO:0030170">
    <property type="term" value="F:pyridoxal phosphate binding"/>
    <property type="evidence" value="ECO:0007669"/>
    <property type="project" value="UniProtKB-UniRule"/>
</dbReference>
<accession>A0A809SAU3</accession>
<feature type="binding site" evidence="8">
    <location>
        <position position="22"/>
    </location>
    <ligand>
        <name>substrate</name>
    </ligand>
</feature>
<dbReference type="Pfam" id="PF00155">
    <property type="entry name" value="Aminotran_1_2"/>
    <property type="match status" value="1"/>
</dbReference>
<organism evidence="11 12">
    <name type="scientific">Candidatus Desulfobacillus denitrificans</name>
    <dbReference type="NCBI Taxonomy" id="2608985"/>
    <lineage>
        <taxon>Bacteria</taxon>
        <taxon>Pseudomonadati</taxon>
        <taxon>Pseudomonadota</taxon>
        <taxon>Betaproteobacteria</taxon>
        <taxon>Candidatus Desulfobacillus</taxon>
    </lineage>
</organism>
<evidence type="ECO:0000256" key="1">
    <source>
        <dbReference type="ARBA" id="ARBA00001933"/>
    </source>
</evidence>
<dbReference type="GO" id="GO:0008710">
    <property type="term" value="F:8-amino-7-oxononanoate synthase activity"/>
    <property type="evidence" value="ECO:0007669"/>
    <property type="project" value="UniProtKB-UniRule"/>
</dbReference>
<evidence type="ECO:0000259" key="10">
    <source>
        <dbReference type="Pfam" id="PF00155"/>
    </source>
</evidence>
<dbReference type="GO" id="GO:0009102">
    <property type="term" value="P:biotin biosynthetic process"/>
    <property type="evidence" value="ECO:0007669"/>
    <property type="project" value="UniProtKB-UniRule"/>
</dbReference>
<dbReference type="PANTHER" id="PTHR13693">
    <property type="entry name" value="CLASS II AMINOTRANSFERASE/8-AMINO-7-OXONONANOATE SYNTHASE"/>
    <property type="match status" value="1"/>
</dbReference>
<evidence type="ECO:0000256" key="9">
    <source>
        <dbReference type="PIRSR" id="PIRSR604723-51"/>
    </source>
</evidence>
<dbReference type="Proteomes" id="UP000662914">
    <property type="component" value="Chromosome"/>
</dbReference>
<feature type="modified residue" description="N6-(pyridoxal phosphate)lysine" evidence="8 9">
    <location>
        <position position="239"/>
    </location>
</feature>
<dbReference type="InterPro" id="IPR004839">
    <property type="entry name" value="Aminotransferase_I/II_large"/>
</dbReference>
<dbReference type="InterPro" id="IPR015421">
    <property type="entry name" value="PyrdxlP-dep_Trfase_major"/>
</dbReference>
<dbReference type="Gene3D" id="3.90.1150.10">
    <property type="entry name" value="Aspartate Aminotransferase, domain 1"/>
    <property type="match status" value="1"/>
</dbReference>
<evidence type="ECO:0000256" key="8">
    <source>
        <dbReference type="HAMAP-Rule" id="MF_01693"/>
    </source>
</evidence>
<protein>
    <recommendedName>
        <fullName evidence="8">8-amino-7-oxononanoate synthase</fullName>
        <shortName evidence="8">AONS</shortName>
        <ecNumber evidence="8">2.3.1.47</ecNumber>
    </recommendedName>
    <alternativeName>
        <fullName evidence="8">7-keto-8-amino-pelargonic acid synthase</fullName>
        <shortName evidence="8">7-KAP synthase</shortName>
        <shortName evidence="8">KAPA synthase</shortName>
    </alternativeName>
    <alternativeName>
        <fullName evidence="8">8-amino-7-ketopelargonate synthase</fullName>
    </alternativeName>
</protein>
<dbReference type="SUPFAM" id="SSF53383">
    <property type="entry name" value="PLP-dependent transferases"/>
    <property type="match status" value="1"/>
</dbReference>
<dbReference type="InterPro" id="IPR050087">
    <property type="entry name" value="AON_synthase_class-II"/>
</dbReference>
<dbReference type="Gene3D" id="3.40.640.10">
    <property type="entry name" value="Type I PLP-dependent aspartate aminotransferase-like (Major domain)"/>
    <property type="match status" value="1"/>
</dbReference>
<feature type="binding site" evidence="8">
    <location>
        <position position="353"/>
    </location>
    <ligand>
        <name>substrate</name>
    </ligand>
</feature>
<dbReference type="NCBIfam" id="TIGR00858">
    <property type="entry name" value="bioF"/>
    <property type="match status" value="1"/>
</dbReference>
<evidence type="ECO:0000256" key="5">
    <source>
        <dbReference type="ARBA" id="ARBA00022756"/>
    </source>
</evidence>
<dbReference type="HAMAP" id="MF_01693">
    <property type="entry name" value="BioF_aminotrans_2"/>
    <property type="match status" value="1"/>
</dbReference>
<evidence type="ECO:0000313" key="11">
    <source>
        <dbReference type="EMBL" id="BBO21134.1"/>
    </source>
</evidence>
<dbReference type="AlphaFoldDB" id="A0A809SAU3"/>
<reference evidence="11" key="1">
    <citation type="journal article" name="DNA Res.">
        <title>The physiological potential of anammox bacteria as revealed by their core genome structure.</title>
        <authorList>
            <person name="Okubo T."/>
            <person name="Toyoda A."/>
            <person name="Fukuhara K."/>
            <person name="Uchiyama I."/>
            <person name="Harigaya Y."/>
            <person name="Kuroiwa M."/>
            <person name="Suzuki T."/>
            <person name="Murakami Y."/>
            <person name="Suwa Y."/>
            <person name="Takami H."/>
        </authorList>
    </citation>
    <scope>NUCLEOTIDE SEQUENCE</scope>
    <source>
        <strain evidence="11">317325-3</strain>
    </source>
</reference>
<comment type="cofactor">
    <cofactor evidence="1 8 9">
        <name>pyridoxal 5'-phosphate</name>
        <dbReference type="ChEBI" id="CHEBI:597326"/>
    </cofactor>
</comment>
<feature type="binding site" evidence="8">
    <location>
        <position position="208"/>
    </location>
    <ligand>
        <name>pyridoxal 5'-phosphate</name>
        <dbReference type="ChEBI" id="CHEBI:597326"/>
    </ligand>
</feature>